<dbReference type="AlphaFoldDB" id="A0A1D7W7V0"/>
<protein>
    <submittedName>
        <fullName evidence="1">Uncharacterized protein</fullName>
    </submittedName>
</protein>
<dbReference type="Proteomes" id="UP000094793">
    <property type="component" value="Chromosome"/>
</dbReference>
<evidence type="ECO:0000313" key="1">
    <source>
        <dbReference type="EMBL" id="AOP55054.1"/>
    </source>
</evidence>
<gene>
    <name evidence="1" type="ORF">BLSMQ_3354</name>
</gene>
<organism evidence="1 2">
    <name type="scientific">Brevibacterium aurantiacum</name>
    <dbReference type="NCBI Taxonomy" id="273384"/>
    <lineage>
        <taxon>Bacteria</taxon>
        <taxon>Bacillati</taxon>
        <taxon>Actinomycetota</taxon>
        <taxon>Actinomycetes</taxon>
        <taxon>Micrococcales</taxon>
        <taxon>Brevibacteriaceae</taxon>
        <taxon>Brevibacterium</taxon>
    </lineage>
</organism>
<accession>A0A1D7W7V0</accession>
<sequence>MNIYDVPVYDTKFFPVSGDEMRRQTLREKEVAVATHANERCDRHNQCQNIEKGSAMSATPNSIQTGTVKHPSWSVPNQMRVFGTDVMHQGTTYSLERANENGDEYSLKATVTQLEEIGHGLTTDPYVNLVVDSAPFGNTVLNLDIAELETLTDWLMGIVEKVQHLKPKH</sequence>
<dbReference type="KEGG" id="blin:BLSMQ_3354"/>
<proteinExistence type="predicted"/>
<dbReference type="RefSeq" id="WP_069600916.1">
    <property type="nucleotide sequence ID" value="NZ_CP017150.1"/>
</dbReference>
<name>A0A1D7W7V0_BREAU</name>
<dbReference type="EMBL" id="CP017150">
    <property type="protein sequence ID" value="AOP55054.1"/>
    <property type="molecule type" value="Genomic_DNA"/>
</dbReference>
<reference evidence="2" key="1">
    <citation type="submission" date="2016-09" db="EMBL/GenBank/DDBJ databases">
        <title>Complete Genome Sequence of Brevibacterium linens SMQ-1335.</title>
        <authorList>
            <person name="de Melo A.G."/>
            <person name="Labrie S.J."/>
            <person name="Dumaresq J."/>
            <person name="Roberts R.J."/>
            <person name="Tremblay D.M."/>
            <person name="Moineau S."/>
        </authorList>
    </citation>
    <scope>NUCLEOTIDE SEQUENCE [LARGE SCALE GENOMIC DNA]</scope>
    <source>
        <strain evidence="2">SMQ-1335</strain>
    </source>
</reference>
<evidence type="ECO:0000313" key="2">
    <source>
        <dbReference type="Proteomes" id="UP000094793"/>
    </source>
</evidence>